<dbReference type="EC" id="5.6.2.3" evidence="1"/>
<keyword evidence="4" id="KW-1185">Reference proteome</keyword>
<protein>
    <recommendedName>
        <fullName evidence="1">ATP-dependent DNA helicase</fullName>
        <ecNumber evidence="1">5.6.2.3</ecNumber>
    </recommendedName>
</protein>
<comment type="similarity">
    <text evidence="1">Belongs to the helicase family.</text>
</comment>
<accession>S8ETH2</accession>
<dbReference type="SUPFAM" id="SSF52540">
    <property type="entry name" value="P-loop containing nucleoside triphosphate hydrolases"/>
    <property type="match status" value="1"/>
</dbReference>
<dbReference type="InParanoid" id="S8ETH2"/>
<dbReference type="InterPro" id="IPR010285">
    <property type="entry name" value="DNA_helicase_pif1-like_DEAD"/>
</dbReference>
<dbReference type="GO" id="GO:0006310">
    <property type="term" value="P:DNA recombination"/>
    <property type="evidence" value="ECO:0007669"/>
    <property type="project" value="UniProtKB-KW"/>
</dbReference>
<keyword evidence="1" id="KW-0378">Hydrolase</keyword>
<comment type="catalytic activity">
    <reaction evidence="1">
        <text>ATP + H2O = ADP + phosphate + H(+)</text>
        <dbReference type="Rhea" id="RHEA:13065"/>
        <dbReference type="ChEBI" id="CHEBI:15377"/>
        <dbReference type="ChEBI" id="CHEBI:15378"/>
        <dbReference type="ChEBI" id="CHEBI:30616"/>
        <dbReference type="ChEBI" id="CHEBI:43474"/>
        <dbReference type="ChEBI" id="CHEBI:456216"/>
        <dbReference type="EC" id="5.6.2.3"/>
    </reaction>
</comment>
<reference evidence="3 4" key="1">
    <citation type="journal article" date="2012" name="Science">
        <title>The Paleozoic origin of enzymatic lignin decomposition reconstructed from 31 fungal genomes.</title>
        <authorList>
            <person name="Floudas D."/>
            <person name="Binder M."/>
            <person name="Riley R."/>
            <person name="Barry K."/>
            <person name="Blanchette R.A."/>
            <person name="Henrissat B."/>
            <person name="Martinez A.T."/>
            <person name="Otillar R."/>
            <person name="Spatafora J.W."/>
            <person name="Yadav J.S."/>
            <person name="Aerts A."/>
            <person name="Benoit I."/>
            <person name="Boyd A."/>
            <person name="Carlson A."/>
            <person name="Copeland A."/>
            <person name="Coutinho P.M."/>
            <person name="de Vries R.P."/>
            <person name="Ferreira P."/>
            <person name="Findley K."/>
            <person name="Foster B."/>
            <person name="Gaskell J."/>
            <person name="Glotzer D."/>
            <person name="Gorecki P."/>
            <person name="Heitman J."/>
            <person name="Hesse C."/>
            <person name="Hori C."/>
            <person name="Igarashi K."/>
            <person name="Jurgens J.A."/>
            <person name="Kallen N."/>
            <person name="Kersten P."/>
            <person name="Kohler A."/>
            <person name="Kuees U."/>
            <person name="Kumar T.K.A."/>
            <person name="Kuo A."/>
            <person name="LaButti K."/>
            <person name="Larrondo L.F."/>
            <person name="Lindquist E."/>
            <person name="Ling A."/>
            <person name="Lombard V."/>
            <person name="Lucas S."/>
            <person name="Lundell T."/>
            <person name="Martin R."/>
            <person name="McLaughlin D.J."/>
            <person name="Morgenstern I."/>
            <person name="Morin E."/>
            <person name="Murat C."/>
            <person name="Nagy L.G."/>
            <person name="Nolan M."/>
            <person name="Ohm R.A."/>
            <person name="Patyshakuliyeva A."/>
            <person name="Rokas A."/>
            <person name="Ruiz-Duenas F.J."/>
            <person name="Sabat G."/>
            <person name="Salamov A."/>
            <person name="Samejima M."/>
            <person name="Schmutz J."/>
            <person name="Slot J.C."/>
            <person name="St John F."/>
            <person name="Stenlid J."/>
            <person name="Sun H."/>
            <person name="Sun S."/>
            <person name="Syed K."/>
            <person name="Tsang A."/>
            <person name="Wiebenga A."/>
            <person name="Young D."/>
            <person name="Pisabarro A."/>
            <person name="Eastwood D.C."/>
            <person name="Martin F."/>
            <person name="Cullen D."/>
            <person name="Grigoriev I.V."/>
            <person name="Hibbett D.S."/>
        </authorList>
    </citation>
    <scope>NUCLEOTIDE SEQUENCE</scope>
    <source>
        <strain evidence="4">FP-58527</strain>
    </source>
</reference>
<dbReference type="InterPro" id="IPR027417">
    <property type="entry name" value="P-loop_NTPase"/>
</dbReference>
<dbReference type="GO" id="GO:0005524">
    <property type="term" value="F:ATP binding"/>
    <property type="evidence" value="ECO:0007669"/>
    <property type="project" value="UniProtKB-KW"/>
</dbReference>
<dbReference type="Gene3D" id="3.40.50.300">
    <property type="entry name" value="P-loop containing nucleotide triphosphate hydrolases"/>
    <property type="match status" value="1"/>
</dbReference>
<keyword evidence="1" id="KW-0547">Nucleotide-binding</keyword>
<dbReference type="STRING" id="743788.S8ETH2"/>
<keyword evidence="1" id="KW-0234">DNA repair</keyword>
<keyword evidence="1" id="KW-0227">DNA damage</keyword>
<sequence length="564" mass="64271">MFTAVKTVFSRNSDLFSGESGDRKIRARKLITKIVNALSASAETGAPMACMYLLGNPDHYTSHKFRPFYWRNYKYEVMKAWSSEETVYDAETKPTKVVIGKSKTKYVGIAQQMDYMNRPAKYEDVCLYDWIRCAEKTTMTRAKKRGVKIVKEVQEHIANLNEVKNEDKASDDELLLTRDTAKKADEEEKRDIADHFFTDAAFLPTHPQYETHVAFMQPEHAAYVPNFVGGTLPRRDKGNREEYCLIMLMLFKPWRSGADLKSTDETWDSAFGAHSFSSRQNEIMNFFHIRYECNDSRDDFSSKRELEGSSGLKFDDDDGENDIDSEDYADIVQTSLTGDDGAIDYDPDWDVLGRKALGRIAQMQLAENIARSSGWLDDNKGLKPVTIDRFDPATSKSSTGWRELLADIRKEILNLREQQAAAKPVNQTQYAQSLNNKDYVDAVKPVDYDYMSIKFKASEEKIQDIIDNTAKTFMLNSEQEHAFRIVANHASEPQGDKLKMYLGGMAGTGKSQVIKALIHFFNTRNEGYRFICMAPTGSAASLISGCITHIRLYISLHAWVFKVW</sequence>
<dbReference type="PROSITE" id="PS00018">
    <property type="entry name" value="EF_HAND_1"/>
    <property type="match status" value="1"/>
</dbReference>
<gene>
    <name evidence="3" type="ORF">FOMPIDRAFT_1136955</name>
</gene>
<evidence type="ECO:0000259" key="2">
    <source>
        <dbReference type="Pfam" id="PF05970"/>
    </source>
</evidence>
<dbReference type="HOGENOM" id="CLU_029862_0_0_1"/>
<evidence type="ECO:0000313" key="4">
    <source>
        <dbReference type="Proteomes" id="UP000015241"/>
    </source>
</evidence>
<dbReference type="GO" id="GO:0000723">
    <property type="term" value="P:telomere maintenance"/>
    <property type="evidence" value="ECO:0007669"/>
    <property type="project" value="InterPro"/>
</dbReference>
<dbReference type="GO" id="GO:0043139">
    <property type="term" value="F:5'-3' DNA helicase activity"/>
    <property type="evidence" value="ECO:0007669"/>
    <property type="project" value="UniProtKB-EC"/>
</dbReference>
<dbReference type="InterPro" id="IPR051055">
    <property type="entry name" value="PIF1_helicase"/>
</dbReference>
<dbReference type="EMBL" id="KE504306">
    <property type="protein sequence ID" value="EPS93025.1"/>
    <property type="molecule type" value="Genomic_DNA"/>
</dbReference>
<dbReference type="OrthoDB" id="3259294at2759"/>
<dbReference type="GO" id="GO:0006281">
    <property type="term" value="P:DNA repair"/>
    <property type="evidence" value="ECO:0007669"/>
    <property type="project" value="UniProtKB-KW"/>
</dbReference>
<dbReference type="PANTHER" id="PTHR47642:SF5">
    <property type="entry name" value="ATP-DEPENDENT DNA HELICASE"/>
    <property type="match status" value="1"/>
</dbReference>
<keyword evidence="1" id="KW-0067">ATP-binding</keyword>
<dbReference type="GO" id="GO:0016887">
    <property type="term" value="F:ATP hydrolysis activity"/>
    <property type="evidence" value="ECO:0007669"/>
    <property type="project" value="RHEA"/>
</dbReference>
<comment type="cofactor">
    <cofactor evidence="1">
        <name>Mg(2+)</name>
        <dbReference type="ChEBI" id="CHEBI:18420"/>
    </cofactor>
</comment>
<dbReference type="Proteomes" id="UP000015241">
    <property type="component" value="Unassembled WGS sequence"/>
</dbReference>
<dbReference type="AlphaFoldDB" id="S8ETH2"/>
<evidence type="ECO:0000313" key="3">
    <source>
        <dbReference type="EMBL" id="EPS93025.1"/>
    </source>
</evidence>
<organism evidence="3 4">
    <name type="scientific">Fomitopsis schrenkii</name>
    <name type="common">Brown rot fungus</name>
    <dbReference type="NCBI Taxonomy" id="2126942"/>
    <lineage>
        <taxon>Eukaryota</taxon>
        <taxon>Fungi</taxon>
        <taxon>Dikarya</taxon>
        <taxon>Basidiomycota</taxon>
        <taxon>Agaricomycotina</taxon>
        <taxon>Agaricomycetes</taxon>
        <taxon>Polyporales</taxon>
        <taxon>Fomitopsis</taxon>
    </lineage>
</organism>
<dbReference type="PANTHER" id="PTHR47642">
    <property type="entry name" value="ATP-DEPENDENT DNA HELICASE"/>
    <property type="match status" value="1"/>
</dbReference>
<feature type="domain" description="DNA helicase Pif1-like DEAD-box helicase" evidence="2">
    <location>
        <begin position="474"/>
        <end position="557"/>
    </location>
</feature>
<name>S8ETH2_FOMSC</name>
<keyword evidence="1" id="KW-0233">DNA recombination</keyword>
<dbReference type="InterPro" id="IPR018247">
    <property type="entry name" value="EF_Hand_1_Ca_BS"/>
</dbReference>
<proteinExistence type="inferred from homology"/>
<evidence type="ECO:0000256" key="1">
    <source>
        <dbReference type="RuleBase" id="RU363044"/>
    </source>
</evidence>
<dbReference type="eggNOG" id="ENOG502SK3Y">
    <property type="taxonomic scope" value="Eukaryota"/>
</dbReference>
<keyword evidence="1" id="KW-0347">Helicase</keyword>
<dbReference type="Pfam" id="PF05970">
    <property type="entry name" value="PIF1"/>
    <property type="match status" value="1"/>
</dbReference>